<dbReference type="GO" id="GO:0003700">
    <property type="term" value="F:DNA-binding transcription factor activity"/>
    <property type="evidence" value="ECO:0007669"/>
    <property type="project" value="TreeGrafter"/>
</dbReference>
<accession>A0A9X1YPH6</accession>
<comment type="caution">
    <text evidence="5">The sequence shown here is derived from an EMBL/GenBank/DDBJ whole genome shotgun (WGS) entry which is preliminary data.</text>
</comment>
<dbReference type="Gene3D" id="3.40.50.2300">
    <property type="match status" value="2"/>
</dbReference>
<name>A0A9X1YPH6_9BURK</name>
<dbReference type="PANTHER" id="PTHR30146:SF109">
    <property type="entry name" value="HTH-TYPE TRANSCRIPTIONAL REGULATOR GALS"/>
    <property type="match status" value="1"/>
</dbReference>
<keyword evidence="2" id="KW-0238">DNA-binding</keyword>
<feature type="domain" description="HTH lacI-type" evidence="4">
    <location>
        <begin position="1"/>
        <end position="35"/>
    </location>
</feature>
<evidence type="ECO:0000256" key="2">
    <source>
        <dbReference type="ARBA" id="ARBA00023125"/>
    </source>
</evidence>
<gene>
    <name evidence="5" type="ORF">LPC04_28590</name>
</gene>
<dbReference type="GO" id="GO:0000976">
    <property type="term" value="F:transcription cis-regulatory region binding"/>
    <property type="evidence" value="ECO:0007669"/>
    <property type="project" value="TreeGrafter"/>
</dbReference>
<evidence type="ECO:0000256" key="1">
    <source>
        <dbReference type="ARBA" id="ARBA00023015"/>
    </source>
</evidence>
<dbReference type="SUPFAM" id="SSF53822">
    <property type="entry name" value="Periplasmic binding protein-like I"/>
    <property type="match status" value="1"/>
</dbReference>
<keyword evidence="3" id="KW-0804">Transcription</keyword>
<dbReference type="PROSITE" id="PS50932">
    <property type="entry name" value="HTH_LACI_2"/>
    <property type="match status" value="1"/>
</dbReference>
<proteinExistence type="predicted"/>
<keyword evidence="1" id="KW-0805">Transcription regulation</keyword>
<protein>
    <submittedName>
        <fullName evidence="5">Substrate-binding domain-containing protein</fullName>
    </submittedName>
</protein>
<dbReference type="PANTHER" id="PTHR30146">
    <property type="entry name" value="LACI-RELATED TRANSCRIPTIONAL REPRESSOR"/>
    <property type="match status" value="1"/>
</dbReference>
<keyword evidence="6" id="KW-1185">Reference proteome</keyword>
<organism evidence="5 6">
    <name type="scientific">Scleromatobacter humisilvae</name>
    <dbReference type="NCBI Taxonomy" id="2897159"/>
    <lineage>
        <taxon>Bacteria</taxon>
        <taxon>Pseudomonadati</taxon>
        <taxon>Pseudomonadota</taxon>
        <taxon>Betaproteobacteria</taxon>
        <taxon>Burkholderiales</taxon>
        <taxon>Sphaerotilaceae</taxon>
        <taxon>Scleromatobacter</taxon>
    </lineage>
</organism>
<evidence type="ECO:0000313" key="5">
    <source>
        <dbReference type="EMBL" id="MCK9689697.1"/>
    </source>
</evidence>
<dbReference type="EMBL" id="JAJLJH010000018">
    <property type="protein sequence ID" value="MCK9689697.1"/>
    <property type="molecule type" value="Genomic_DNA"/>
</dbReference>
<reference evidence="5" key="1">
    <citation type="submission" date="2021-11" db="EMBL/GenBank/DDBJ databases">
        <title>BS-T2-15 a new species belonging to the Comamonadaceae family isolated from the soil of a French oak forest.</title>
        <authorList>
            <person name="Mieszkin S."/>
            <person name="Alain K."/>
        </authorList>
    </citation>
    <scope>NUCLEOTIDE SEQUENCE</scope>
    <source>
        <strain evidence="5">BS-T2-15</strain>
    </source>
</reference>
<evidence type="ECO:0000259" key="4">
    <source>
        <dbReference type="PROSITE" id="PS50932"/>
    </source>
</evidence>
<dbReference type="InterPro" id="IPR046335">
    <property type="entry name" value="LacI/GalR-like_sensor"/>
</dbReference>
<dbReference type="InterPro" id="IPR028082">
    <property type="entry name" value="Peripla_BP_I"/>
</dbReference>
<evidence type="ECO:0000256" key="3">
    <source>
        <dbReference type="ARBA" id="ARBA00023163"/>
    </source>
</evidence>
<dbReference type="Pfam" id="PF13377">
    <property type="entry name" value="Peripla_BP_3"/>
    <property type="match status" value="1"/>
</dbReference>
<dbReference type="SMART" id="SM00354">
    <property type="entry name" value="HTH_LACI"/>
    <property type="match status" value="1"/>
</dbReference>
<dbReference type="AlphaFoldDB" id="A0A9X1YPH6"/>
<evidence type="ECO:0000313" key="6">
    <source>
        <dbReference type="Proteomes" id="UP001139353"/>
    </source>
</evidence>
<sequence>MNDATNVSDDKRAAVKAAAARLGFVLNGIAKALVDGRTRTVGLIAQHFESPFDALLLRGIEENLSRAGYALVVSSGHWNPGEEEHCVQVLRTRQVDGIIVLGGSLDDRFLVDLAAELPIVLTGRDLKAPGLHSLRSNDYRGALAATRYLLQLGHRRIAHVAGDSSHPDSHDRERGYRAALEEARVAFDPELVWQGNYHESSGTEAVESLLERGVEFTAIFAANDQMAGGATLAVQRHGLRVPEDISIVGFDDLLATRHASPPRTTVNLSVIELGRRAASAMLDLLSHRRPNAVAPEPELIVRSSTMQPRHALRSID</sequence>
<dbReference type="Proteomes" id="UP001139353">
    <property type="component" value="Unassembled WGS sequence"/>
</dbReference>
<dbReference type="InterPro" id="IPR000843">
    <property type="entry name" value="HTH_LacI"/>
</dbReference>